<dbReference type="InterPro" id="IPR013784">
    <property type="entry name" value="Carb-bd-like_fold"/>
</dbReference>
<gene>
    <name evidence="1" type="ORF">ACFS7Z_24190</name>
</gene>
<dbReference type="Proteomes" id="UP001597641">
    <property type="component" value="Unassembled WGS sequence"/>
</dbReference>
<keyword evidence="2" id="KW-1185">Reference proteome</keyword>
<dbReference type="Pfam" id="PF13620">
    <property type="entry name" value="CarboxypepD_reg"/>
    <property type="match status" value="1"/>
</dbReference>
<organism evidence="1 2">
    <name type="scientific">Pontibacter toksunensis</name>
    <dbReference type="NCBI Taxonomy" id="1332631"/>
    <lineage>
        <taxon>Bacteria</taxon>
        <taxon>Pseudomonadati</taxon>
        <taxon>Bacteroidota</taxon>
        <taxon>Cytophagia</taxon>
        <taxon>Cytophagales</taxon>
        <taxon>Hymenobacteraceae</taxon>
        <taxon>Pontibacter</taxon>
    </lineage>
</organism>
<accession>A0ABW6C076</accession>
<evidence type="ECO:0000313" key="1">
    <source>
        <dbReference type="EMBL" id="MFD3003480.1"/>
    </source>
</evidence>
<comment type="caution">
    <text evidence="1">The sequence shown here is derived from an EMBL/GenBank/DDBJ whole genome shotgun (WGS) entry which is preliminary data.</text>
</comment>
<proteinExistence type="predicted"/>
<name>A0ABW6C076_9BACT</name>
<sequence>MLLLLRFAAVAQNTGSISGQVTDNNGNGIEGITLLLKENSQVAVTQPDGAYTITNLPLGEITVIVKGLL</sequence>
<dbReference type="RefSeq" id="WP_377490957.1">
    <property type="nucleotide sequence ID" value="NZ_JBHUOX010000030.1"/>
</dbReference>
<protein>
    <submittedName>
        <fullName evidence="1">Carboxypeptidase regulatory-like domain-containing protein</fullName>
    </submittedName>
</protein>
<dbReference type="Gene3D" id="2.60.40.1120">
    <property type="entry name" value="Carboxypeptidase-like, regulatory domain"/>
    <property type="match status" value="1"/>
</dbReference>
<reference evidence="2" key="1">
    <citation type="journal article" date="2019" name="Int. J. Syst. Evol. Microbiol.">
        <title>The Global Catalogue of Microorganisms (GCM) 10K type strain sequencing project: providing services to taxonomists for standard genome sequencing and annotation.</title>
        <authorList>
            <consortium name="The Broad Institute Genomics Platform"/>
            <consortium name="The Broad Institute Genome Sequencing Center for Infectious Disease"/>
            <person name="Wu L."/>
            <person name="Ma J."/>
        </authorList>
    </citation>
    <scope>NUCLEOTIDE SEQUENCE [LARGE SCALE GENOMIC DNA]</scope>
    <source>
        <strain evidence="2">KCTC 23984</strain>
    </source>
</reference>
<dbReference type="SUPFAM" id="SSF49452">
    <property type="entry name" value="Starch-binding domain-like"/>
    <property type="match status" value="1"/>
</dbReference>
<evidence type="ECO:0000313" key="2">
    <source>
        <dbReference type="Proteomes" id="UP001597641"/>
    </source>
</evidence>
<dbReference type="EMBL" id="JBHUOX010000030">
    <property type="protein sequence ID" value="MFD3003480.1"/>
    <property type="molecule type" value="Genomic_DNA"/>
</dbReference>